<feature type="transmembrane region" description="Helical" evidence="1">
    <location>
        <begin position="195"/>
        <end position="214"/>
    </location>
</feature>
<feature type="transmembrane region" description="Helical" evidence="1">
    <location>
        <begin position="441"/>
        <end position="459"/>
    </location>
</feature>
<feature type="transmembrane region" description="Helical" evidence="1">
    <location>
        <begin position="322"/>
        <end position="340"/>
    </location>
</feature>
<dbReference type="PANTHER" id="PTHR36840">
    <property type="entry name" value="BLL5714 PROTEIN"/>
    <property type="match status" value="1"/>
</dbReference>
<feature type="transmembrane region" description="Helical" evidence="1">
    <location>
        <begin position="465"/>
        <end position="484"/>
    </location>
</feature>
<reference evidence="2" key="1">
    <citation type="journal article" date="2021" name="Open Biol.">
        <title>Shared evolutionary footprints suggest mitochondrial oxidative damage underlies multiple complex I losses in fungi.</title>
        <authorList>
            <person name="Schikora-Tamarit M.A."/>
            <person name="Marcet-Houben M."/>
            <person name="Nosek J."/>
            <person name="Gabaldon T."/>
        </authorList>
    </citation>
    <scope>NUCLEOTIDE SEQUENCE</scope>
    <source>
        <strain evidence="2">CBS6341</strain>
    </source>
</reference>
<feature type="transmembrane region" description="Helical" evidence="1">
    <location>
        <begin position="396"/>
        <end position="420"/>
    </location>
</feature>
<keyword evidence="3" id="KW-1185">Reference proteome</keyword>
<feature type="transmembrane region" description="Helical" evidence="1">
    <location>
        <begin position="226"/>
        <end position="245"/>
    </location>
</feature>
<organism evidence="2 3">
    <name type="scientific">Wickerhamomyces mucosus</name>
    <dbReference type="NCBI Taxonomy" id="1378264"/>
    <lineage>
        <taxon>Eukaryota</taxon>
        <taxon>Fungi</taxon>
        <taxon>Dikarya</taxon>
        <taxon>Ascomycota</taxon>
        <taxon>Saccharomycotina</taxon>
        <taxon>Saccharomycetes</taxon>
        <taxon>Phaffomycetales</taxon>
        <taxon>Wickerhamomycetaceae</taxon>
        <taxon>Wickerhamomyces</taxon>
    </lineage>
</organism>
<proteinExistence type="predicted"/>
<keyword evidence="1" id="KW-1133">Transmembrane helix</keyword>
<feature type="transmembrane region" description="Helical" evidence="1">
    <location>
        <begin position="159"/>
        <end position="175"/>
    </location>
</feature>
<dbReference type="EMBL" id="JAEUBF010000443">
    <property type="protein sequence ID" value="KAH3678425.1"/>
    <property type="molecule type" value="Genomic_DNA"/>
</dbReference>
<comment type="caution">
    <text evidence="2">The sequence shown here is derived from an EMBL/GenBank/DDBJ whole genome shotgun (WGS) entry which is preliminary data.</text>
</comment>
<feature type="transmembrane region" description="Helical" evidence="1">
    <location>
        <begin position="251"/>
        <end position="272"/>
    </location>
</feature>
<keyword evidence="1" id="KW-0812">Transmembrane</keyword>
<dbReference type="Proteomes" id="UP000769528">
    <property type="component" value="Unassembled WGS sequence"/>
</dbReference>
<keyword evidence="1" id="KW-0472">Membrane</keyword>
<gene>
    <name evidence="2" type="ORF">WICMUC_001442</name>
</gene>
<sequence length="502" mass="58513">MSSLANGPSLDNTLKFNYSDGSRVHTLEGDDDPRLTQREVDQEIQDEEEPEVEEFIKKYGEIKVSYINPPTLNPWFTKPYALNYFFKGKLFRTRHERTSGKLELFLDLIYVGIVANLASSAVEEHTGLSFLKFFLLFIPAWTVWCDLKEFMNYYYNEDLLQRILVIWTICLLVVYDNNCEYFDELDNHTARVTTVLAYFLARISFGIIILFYSIFIREHRLQMRMFSTTLLITSSLWWLILLIHNNWGRCIFAAILFSIEQLCWVLSIHPWTKKKLKLEYSTALNIEHEDERFQSFYIIAVGEFLYNLVADSELKQGWNKRLSKGLSVIIISFLFLGFYAQKDGCRRAVHALRRSALAATLYVYSHLFLIASLLITGDAGVDLAKYGGKYLEHEEFGLLIFFHSGILVTLSFLTLLACLDKEKPNLSDCSIHSKLGRVGRIGFRIPVGCLIFGLSWAYKRLTIEKIMWMDCVFLIILFTYEFIVMNPLDLKEFREQFNQEEV</sequence>
<reference evidence="2" key="2">
    <citation type="submission" date="2021-01" db="EMBL/GenBank/DDBJ databases">
        <authorList>
            <person name="Schikora-Tamarit M.A."/>
        </authorList>
    </citation>
    <scope>NUCLEOTIDE SEQUENCE</scope>
    <source>
        <strain evidence="2">CBS6341</strain>
    </source>
</reference>
<evidence type="ECO:0000313" key="3">
    <source>
        <dbReference type="Proteomes" id="UP000769528"/>
    </source>
</evidence>
<accession>A0A9P8TH40</accession>
<evidence type="ECO:0000256" key="1">
    <source>
        <dbReference type="SAM" id="Phobius"/>
    </source>
</evidence>
<dbReference type="AlphaFoldDB" id="A0A9P8TH40"/>
<name>A0A9P8TH40_9ASCO</name>
<dbReference type="PANTHER" id="PTHR36840:SF1">
    <property type="entry name" value="BLL5714 PROTEIN"/>
    <property type="match status" value="1"/>
</dbReference>
<protein>
    <submittedName>
        <fullName evidence="2">Uncharacterized protein</fullName>
    </submittedName>
</protein>
<evidence type="ECO:0000313" key="2">
    <source>
        <dbReference type="EMBL" id="KAH3678425.1"/>
    </source>
</evidence>
<dbReference type="Pfam" id="PF06772">
    <property type="entry name" value="LtrA"/>
    <property type="match status" value="1"/>
</dbReference>
<dbReference type="OrthoDB" id="191995at2759"/>
<feature type="transmembrane region" description="Helical" evidence="1">
    <location>
        <begin position="128"/>
        <end position="147"/>
    </location>
</feature>
<dbReference type="InterPro" id="IPR010640">
    <property type="entry name" value="Low_temperature_requirement_A"/>
</dbReference>
<feature type="transmembrane region" description="Helical" evidence="1">
    <location>
        <begin position="352"/>
        <end position="376"/>
    </location>
</feature>